<accession>A0ABD0LHQ7</accession>
<evidence type="ECO:0000313" key="3">
    <source>
        <dbReference type="Proteomes" id="UP001519460"/>
    </source>
</evidence>
<dbReference type="Proteomes" id="UP001519460">
    <property type="component" value="Unassembled WGS sequence"/>
</dbReference>
<sequence>MGVGEVFDTVILLTVSPARTSRQPCGQQLKTQIGVFGFVHVCLDPTDASKHLRMAMKRNENRQRPDLSGRRAEWRRMF</sequence>
<evidence type="ECO:0000256" key="1">
    <source>
        <dbReference type="SAM" id="MobiDB-lite"/>
    </source>
</evidence>
<keyword evidence="3" id="KW-1185">Reference proteome</keyword>
<name>A0ABD0LHQ7_9CAEN</name>
<dbReference type="AlphaFoldDB" id="A0ABD0LHQ7"/>
<gene>
    <name evidence="2" type="ORF">BaRGS_00009893</name>
</gene>
<dbReference type="EMBL" id="JACVVK020000048">
    <property type="protein sequence ID" value="KAK7498801.1"/>
    <property type="molecule type" value="Genomic_DNA"/>
</dbReference>
<protein>
    <submittedName>
        <fullName evidence="2">Uncharacterized protein</fullName>
    </submittedName>
</protein>
<reference evidence="2 3" key="1">
    <citation type="journal article" date="2023" name="Sci. Data">
        <title>Genome assembly of the Korean intertidal mud-creeper Batillaria attramentaria.</title>
        <authorList>
            <person name="Patra A.K."/>
            <person name="Ho P.T."/>
            <person name="Jun S."/>
            <person name="Lee S.J."/>
            <person name="Kim Y."/>
            <person name="Won Y.J."/>
        </authorList>
    </citation>
    <scope>NUCLEOTIDE SEQUENCE [LARGE SCALE GENOMIC DNA]</scope>
    <source>
        <strain evidence="2">Wonlab-2016</strain>
    </source>
</reference>
<feature type="region of interest" description="Disordered" evidence="1">
    <location>
        <begin position="57"/>
        <end position="78"/>
    </location>
</feature>
<organism evidence="2 3">
    <name type="scientific">Batillaria attramentaria</name>
    <dbReference type="NCBI Taxonomy" id="370345"/>
    <lineage>
        <taxon>Eukaryota</taxon>
        <taxon>Metazoa</taxon>
        <taxon>Spiralia</taxon>
        <taxon>Lophotrochozoa</taxon>
        <taxon>Mollusca</taxon>
        <taxon>Gastropoda</taxon>
        <taxon>Caenogastropoda</taxon>
        <taxon>Sorbeoconcha</taxon>
        <taxon>Cerithioidea</taxon>
        <taxon>Batillariidae</taxon>
        <taxon>Batillaria</taxon>
    </lineage>
</organism>
<proteinExistence type="predicted"/>
<comment type="caution">
    <text evidence="2">The sequence shown here is derived from an EMBL/GenBank/DDBJ whole genome shotgun (WGS) entry which is preliminary data.</text>
</comment>
<evidence type="ECO:0000313" key="2">
    <source>
        <dbReference type="EMBL" id="KAK7498801.1"/>
    </source>
</evidence>